<proteinExistence type="predicted"/>
<dbReference type="AlphaFoldDB" id="A0A0V0QF03"/>
<dbReference type="EMBL" id="LDAU01000182">
    <property type="protein sequence ID" value="KRX00783.1"/>
    <property type="molecule type" value="Genomic_DNA"/>
</dbReference>
<sequence>MEQKYTSSPFKQRQEQKKILTKQQQWNNDIKVEKNTKFQKFTVLADKTLHIDEFGRQFTILKYITMEDVLEVLQDQGKSIKLQKKWDEYVKMAQKLGIQNLKDMVDNADLILDALRGPPNFKQKFYWDQNTNERYKCNPDFKIVQAEYQLRTNNKCIILEPIQEQEIINFSQGLPQQYLIKDISIKYNKKFDKFPEANPLSIVKKTALEIGMQTVKQIQKEEFKPILLKGLNPNDGWDRAIFIKSNTLGFINTITQERVDQHPFLNKLRQEFREAVKFFNYDIVKEVSEIELKNFLEYDQKDSDKMDTRMKEIKSETEKTAFQIGMQNFDDMLNFRNILFEGLKPPYG</sequence>
<dbReference type="Proteomes" id="UP000054937">
    <property type="component" value="Unassembled WGS sequence"/>
</dbReference>
<accession>A0A0V0QF03</accession>
<gene>
    <name evidence="1" type="ORF">PPERSA_03043</name>
</gene>
<protein>
    <submittedName>
        <fullName evidence="1">Uncharacterized protein</fullName>
    </submittedName>
</protein>
<organism evidence="1 2">
    <name type="scientific">Pseudocohnilembus persalinus</name>
    <name type="common">Ciliate</name>
    <dbReference type="NCBI Taxonomy" id="266149"/>
    <lineage>
        <taxon>Eukaryota</taxon>
        <taxon>Sar</taxon>
        <taxon>Alveolata</taxon>
        <taxon>Ciliophora</taxon>
        <taxon>Intramacronucleata</taxon>
        <taxon>Oligohymenophorea</taxon>
        <taxon>Scuticociliatia</taxon>
        <taxon>Philasterida</taxon>
        <taxon>Pseudocohnilembidae</taxon>
        <taxon>Pseudocohnilembus</taxon>
    </lineage>
</organism>
<evidence type="ECO:0000313" key="1">
    <source>
        <dbReference type="EMBL" id="KRX00783.1"/>
    </source>
</evidence>
<keyword evidence="2" id="KW-1185">Reference proteome</keyword>
<evidence type="ECO:0000313" key="2">
    <source>
        <dbReference type="Proteomes" id="UP000054937"/>
    </source>
</evidence>
<comment type="caution">
    <text evidence="1">The sequence shown here is derived from an EMBL/GenBank/DDBJ whole genome shotgun (WGS) entry which is preliminary data.</text>
</comment>
<dbReference type="InParanoid" id="A0A0V0QF03"/>
<reference evidence="1 2" key="1">
    <citation type="journal article" date="2015" name="Sci. Rep.">
        <title>Genome of the facultative scuticociliatosis pathogen Pseudocohnilembus persalinus provides insight into its virulence through horizontal gene transfer.</title>
        <authorList>
            <person name="Xiong J."/>
            <person name="Wang G."/>
            <person name="Cheng J."/>
            <person name="Tian M."/>
            <person name="Pan X."/>
            <person name="Warren A."/>
            <person name="Jiang C."/>
            <person name="Yuan D."/>
            <person name="Miao W."/>
        </authorList>
    </citation>
    <scope>NUCLEOTIDE SEQUENCE [LARGE SCALE GENOMIC DNA]</scope>
    <source>
        <strain evidence="1">36N120E</strain>
    </source>
</reference>
<name>A0A0V0QF03_PSEPJ</name>